<accession>A0ABQ9ZX37</accession>
<proteinExistence type="predicted"/>
<evidence type="ECO:0000313" key="2">
    <source>
        <dbReference type="Proteomes" id="UP001234178"/>
    </source>
</evidence>
<keyword evidence="2" id="KW-1185">Reference proteome</keyword>
<dbReference type="EMBL" id="JAOYFB010000006">
    <property type="protein sequence ID" value="KAK4017461.1"/>
    <property type="molecule type" value="Genomic_DNA"/>
</dbReference>
<evidence type="ECO:0000313" key="1">
    <source>
        <dbReference type="EMBL" id="KAK4017461.1"/>
    </source>
</evidence>
<dbReference type="Proteomes" id="UP001234178">
    <property type="component" value="Unassembled WGS sequence"/>
</dbReference>
<protein>
    <submittedName>
        <fullName evidence="1">Uncharacterized protein</fullName>
    </submittedName>
</protein>
<reference evidence="1 2" key="1">
    <citation type="journal article" date="2023" name="Nucleic Acids Res.">
        <title>The hologenome of Daphnia magna reveals possible DNA methylation and microbiome-mediated evolution of the host genome.</title>
        <authorList>
            <person name="Chaturvedi A."/>
            <person name="Li X."/>
            <person name="Dhandapani V."/>
            <person name="Marshall H."/>
            <person name="Kissane S."/>
            <person name="Cuenca-Cambronero M."/>
            <person name="Asole G."/>
            <person name="Calvet F."/>
            <person name="Ruiz-Romero M."/>
            <person name="Marangio P."/>
            <person name="Guigo R."/>
            <person name="Rago D."/>
            <person name="Mirbahai L."/>
            <person name="Eastwood N."/>
            <person name="Colbourne J.K."/>
            <person name="Zhou J."/>
            <person name="Mallon E."/>
            <person name="Orsini L."/>
        </authorList>
    </citation>
    <scope>NUCLEOTIDE SEQUENCE [LARGE SCALE GENOMIC DNA]</scope>
    <source>
        <strain evidence="1">LRV0_1</strain>
    </source>
</reference>
<gene>
    <name evidence="1" type="ORF">OUZ56_032772</name>
</gene>
<name>A0ABQ9ZX37_9CRUS</name>
<comment type="caution">
    <text evidence="1">The sequence shown here is derived from an EMBL/GenBank/DDBJ whole genome shotgun (WGS) entry which is preliminary data.</text>
</comment>
<sequence>MTGILPIIHQMAHQLPCQALWNPRWTKGLGLTGGEEHKLTRKEIREGVTKIEELLQSYNLKNGDLPLIHKELERKAIEIID</sequence>
<organism evidence="1 2">
    <name type="scientific">Daphnia magna</name>
    <dbReference type="NCBI Taxonomy" id="35525"/>
    <lineage>
        <taxon>Eukaryota</taxon>
        <taxon>Metazoa</taxon>
        <taxon>Ecdysozoa</taxon>
        <taxon>Arthropoda</taxon>
        <taxon>Crustacea</taxon>
        <taxon>Branchiopoda</taxon>
        <taxon>Diplostraca</taxon>
        <taxon>Cladocera</taxon>
        <taxon>Anomopoda</taxon>
        <taxon>Daphniidae</taxon>
        <taxon>Daphnia</taxon>
    </lineage>
</organism>